<feature type="region of interest" description="Disordered" evidence="1">
    <location>
        <begin position="1"/>
        <end position="68"/>
    </location>
</feature>
<accession>A0A7R8WD03</accession>
<feature type="compositionally biased region" description="Pro residues" evidence="1">
    <location>
        <begin position="1"/>
        <end position="10"/>
    </location>
</feature>
<organism evidence="3">
    <name type="scientific">Cyprideis torosa</name>
    <dbReference type="NCBI Taxonomy" id="163714"/>
    <lineage>
        <taxon>Eukaryota</taxon>
        <taxon>Metazoa</taxon>
        <taxon>Ecdysozoa</taxon>
        <taxon>Arthropoda</taxon>
        <taxon>Crustacea</taxon>
        <taxon>Oligostraca</taxon>
        <taxon>Ostracoda</taxon>
        <taxon>Podocopa</taxon>
        <taxon>Podocopida</taxon>
        <taxon>Cytherocopina</taxon>
        <taxon>Cytheroidea</taxon>
        <taxon>Cytherideidae</taxon>
        <taxon>Cyprideis</taxon>
    </lineage>
</organism>
<dbReference type="EMBL" id="OB660875">
    <property type="protein sequence ID" value="CAD7226612.1"/>
    <property type="molecule type" value="Genomic_DNA"/>
</dbReference>
<evidence type="ECO:0000313" key="3">
    <source>
        <dbReference type="EMBL" id="CAD7226612.1"/>
    </source>
</evidence>
<name>A0A7R8WD03_9CRUS</name>
<dbReference type="AlphaFoldDB" id="A0A7R8WD03"/>
<evidence type="ECO:0000256" key="2">
    <source>
        <dbReference type="SAM" id="Phobius"/>
    </source>
</evidence>
<feature type="compositionally biased region" description="Basic and acidic residues" evidence="1">
    <location>
        <begin position="48"/>
        <end position="63"/>
    </location>
</feature>
<keyword evidence="2" id="KW-1133">Transmembrane helix</keyword>
<feature type="transmembrane region" description="Helical" evidence="2">
    <location>
        <begin position="115"/>
        <end position="136"/>
    </location>
</feature>
<gene>
    <name evidence="3" type="ORF">CTOB1V02_LOCUS4529</name>
</gene>
<keyword evidence="2" id="KW-0472">Membrane</keyword>
<sequence length="348" mass="39277">MDQRPLPPLVIPSIELTSPEVTDSEEDSRRDSSNLKEVKLPFDGLKSTLEDSKISSPDSEHSKSSSSIRHAIDKDTSAHIKIVFKWSAIACSIFLVPLAVIVFNITDDVGEFAKYFSTMTAIVILFTVPVTHFYVVRRRKAVEATRQEAKEAALQLEKSAFHMNNLEYEEPDMNLHMTPYLQNGMRPAIMPSMSMSSHPGSPAAIVELPQTPEPRRHNPFLSLEAPSAQRPRIDGHLYRPQSLRSLHDFRETPASPHALTHARSTSTLPRIQKTSLHELHAPHRRPLQRPQSMHSLQQSFDDQLLLVSAVSSPQKEEKAFAQPNSLFQLIFKEIGHLIFYVSQKEDVP</sequence>
<proteinExistence type="predicted"/>
<protein>
    <submittedName>
        <fullName evidence="3">Uncharacterized protein</fullName>
    </submittedName>
</protein>
<keyword evidence="2" id="KW-0812">Transmembrane</keyword>
<evidence type="ECO:0000256" key="1">
    <source>
        <dbReference type="SAM" id="MobiDB-lite"/>
    </source>
</evidence>
<feature type="compositionally biased region" description="Basic and acidic residues" evidence="1">
    <location>
        <begin position="27"/>
        <end position="40"/>
    </location>
</feature>
<feature type="transmembrane region" description="Helical" evidence="2">
    <location>
        <begin position="82"/>
        <end position="103"/>
    </location>
</feature>
<reference evidence="3" key="1">
    <citation type="submission" date="2020-11" db="EMBL/GenBank/DDBJ databases">
        <authorList>
            <person name="Tran Van P."/>
        </authorList>
    </citation>
    <scope>NUCLEOTIDE SEQUENCE</scope>
</reference>